<feature type="chain" id="PRO_5020447386" evidence="6">
    <location>
        <begin position="20"/>
        <end position="639"/>
    </location>
</feature>
<dbReference type="Gene3D" id="2.120.10.30">
    <property type="entry name" value="TolB, C-terminal domain"/>
    <property type="match status" value="1"/>
</dbReference>
<protein>
    <submittedName>
        <fullName evidence="8">Flagellar motor protein MotB</fullName>
    </submittedName>
</protein>
<evidence type="ECO:0000256" key="5">
    <source>
        <dbReference type="PROSITE-ProRule" id="PRU00473"/>
    </source>
</evidence>
<dbReference type="InterPro" id="IPR036737">
    <property type="entry name" value="OmpA-like_sf"/>
</dbReference>
<keyword evidence="3" id="KW-0998">Cell outer membrane</keyword>
<keyword evidence="8" id="KW-0966">Cell projection</keyword>
<dbReference type="PANTHER" id="PTHR30329">
    <property type="entry name" value="STATOR ELEMENT OF FLAGELLAR MOTOR COMPLEX"/>
    <property type="match status" value="1"/>
</dbReference>
<dbReference type="InterPro" id="IPR011990">
    <property type="entry name" value="TPR-like_helical_dom_sf"/>
</dbReference>
<keyword evidence="4" id="KW-0802">TPR repeat</keyword>
<dbReference type="Pfam" id="PF07676">
    <property type="entry name" value="PD40"/>
    <property type="match status" value="3"/>
</dbReference>
<evidence type="ECO:0000313" key="9">
    <source>
        <dbReference type="Proteomes" id="UP000307507"/>
    </source>
</evidence>
<feature type="domain" description="OmpA-like" evidence="7">
    <location>
        <begin position="518"/>
        <end position="639"/>
    </location>
</feature>
<dbReference type="SUPFAM" id="SSF82171">
    <property type="entry name" value="DPP6 N-terminal domain-like"/>
    <property type="match status" value="1"/>
</dbReference>
<dbReference type="PROSITE" id="PS50005">
    <property type="entry name" value="TPR"/>
    <property type="match status" value="1"/>
</dbReference>
<proteinExistence type="predicted"/>
<dbReference type="Proteomes" id="UP000307507">
    <property type="component" value="Unassembled WGS sequence"/>
</dbReference>
<keyword evidence="9" id="KW-1185">Reference proteome</keyword>
<evidence type="ECO:0000256" key="1">
    <source>
        <dbReference type="ARBA" id="ARBA00004442"/>
    </source>
</evidence>
<feature type="signal peptide" evidence="6">
    <location>
        <begin position="1"/>
        <end position="19"/>
    </location>
</feature>
<evidence type="ECO:0000256" key="4">
    <source>
        <dbReference type="PROSITE-ProRule" id="PRU00339"/>
    </source>
</evidence>
<keyword evidence="8" id="KW-0282">Flagellum</keyword>
<dbReference type="SUPFAM" id="SSF103088">
    <property type="entry name" value="OmpA-like"/>
    <property type="match status" value="1"/>
</dbReference>
<dbReference type="InterPro" id="IPR011042">
    <property type="entry name" value="6-blade_b-propeller_TolB-like"/>
</dbReference>
<dbReference type="CDD" id="cd07185">
    <property type="entry name" value="OmpA_C-like"/>
    <property type="match status" value="1"/>
</dbReference>
<dbReference type="PROSITE" id="PS51123">
    <property type="entry name" value="OMPA_2"/>
    <property type="match status" value="1"/>
</dbReference>
<dbReference type="Gene3D" id="3.30.1330.60">
    <property type="entry name" value="OmpA-like domain"/>
    <property type="match status" value="1"/>
</dbReference>
<dbReference type="Gene3D" id="1.25.40.10">
    <property type="entry name" value="Tetratricopeptide repeat domain"/>
    <property type="match status" value="1"/>
</dbReference>
<keyword evidence="6" id="KW-0732">Signal</keyword>
<evidence type="ECO:0000313" key="8">
    <source>
        <dbReference type="EMBL" id="THF53080.1"/>
    </source>
</evidence>
<dbReference type="Pfam" id="PF13620">
    <property type="entry name" value="CarboxypepD_reg"/>
    <property type="match status" value="1"/>
</dbReference>
<name>A0A4S4A3R6_9FLAO</name>
<dbReference type="InterPro" id="IPR011659">
    <property type="entry name" value="WD40"/>
</dbReference>
<organism evidence="8 9">
    <name type="scientific">Flavobacterium supellecticarium</name>
    <dbReference type="NCBI Taxonomy" id="2565924"/>
    <lineage>
        <taxon>Bacteria</taxon>
        <taxon>Pseudomonadati</taxon>
        <taxon>Bacteroidota</taxon>
        <taxon>Flavobacteriia</taxon>
        <taxon>Flavobacteriales</taxon>
        <taxon>Flavobacteriaceae</taxon>
        <taxon>Flavobacterium</taxon>
    </lineage>
</organism>
<dbReference type="InterPro" id="IPR006664">
    <property type="entry name" value="OMP_bac"/>
</dbReference>
<dbReference type="PANTHER" id="PTHR30329:SF21">
    <property type="entry name" value="LIPOPROTEIN YIAD-RELATED"/>
    <property type="match status" value="1"/>
</dbReference>
<feature type="repeat" description="TPR" evidence="4">
    <location>
        <begin position="54"/>
        <end position="87"/>
    </location>
</feature>
<dbReference type="SUPFAM" id="SSF49464">
    <property type="entry name" value="Carboxypeptidase regulatory domain-like"/>
    <property type="match status" value="1"/>
</dbReference>
<gene>
    <name evidence="8" type="ORF">E6C50_02425</name>
</gene>
<dbReference type="EMBL" id="SSNZ01000001">
    <property type="protein sequence ID" value="THF53080.1"/>
    <property type="molecule type" value="Genomic_DNA"/>
</dbReference>
<dbReference type="SUPFAM" id="SSF48452">
    <property type="entry name" value="TPR-like"/>
    <property type="match status" value="1"/>
</dbReference>
<dbReference type="AlphaFoldDB" id="A0A4S4A3R6"/>
<keyword evidence="2 5" id="KW-0472">Membrane</keyword>
<evidence type="ECO:0000259" key="7">
    <source>
        <dbReference type="PROSITE" id="PS51123"/>
    </source>
</evidence>
<reference evidence="8 9" key="1">
    <citation type="submission" date="2019-04" db="EMBL/GenBank/DDBJ databases">
        <title>Flavobacterium sp. nov. isolated from construction timber.</title>
        <authorList>
            <person name="Lin S.-Y."/>
            <person name="Chang C.-T."/>
            <person name="Young C.-C."/>
        </authorList>
    </citation>
    <scope>NUCLEOTIDE SEQUENCE [LARGE SCALE GENOMIC DNA]</scope>
    <source>
        <strain evidence="8 9">CC-CTC003</strain>
    </source>
</reference>
<dbReference type="GO" id="GO:0009279">
    <property type="term" value="C:cell outer membrane"/>
    <property type="evidence" value="ECO:0007669"/>
    <property type="project" value="UniProtKB-SubCell"/>
</dbReference>
<dbReference type="PRINTS" id="PR01021">
    <property type="entry name" value="OMPADOMAIN"/>
</dbReference>
<dbReference type="InterPro" id="IPR006665">
    <property type="entry name" value="OmpA-like"/>
</dbReference>
<evidence type="ECO:0000256" key="2">
    <source>
        <dbReference type="ARBA" id="ARBA00023136"/>
    </source>
</evidence>
<dbReference type="OrthoDB" id="9809364at2"/>
<comment type="caution">
    <text evidence="8">The sequence shown here is derived from an EMBL/GenBank/DDBJ whole genome shotgun (WGS) entry which is preliminary data.</text>
</comment>
<dbReference type="RefSeq" id="WP_136401604.1">
    <property type="nucleotide sequence ID" value="NZ_SSNZ01000001.1"/>
</dbReference>
<dbReference type="Gene3D" id="2.60.40.1120">
    <property type="entry name" value="Carboxypeptidase-like, regulatory domain"/>
    <property type="match status" value="1"/>
</dbReference>
<evidence type="ECO:0000256" key="3">
    <source>
        <dbReference type="ARBA" id="ARBA00023237"/>
    </source>
</evidence>
<dbReference type="InterPro" id="IPR008969">
    <property type="entry name" value="CarboxyPept-like_regulatory"/>
</dbReference>
<comment type="subcellular location">
    <subcellularLocation>
        <location evidence="1">Cell outer membrane</location>
    </subcellularLocation>
</comment>
<accession>A0A4S4A3R6</accession>
<sequence>MKKIVILLFAFIGTTVSFAQKARINNADKKYDHYAYIDAIKVYEKVAEKGYKSANLFENLGNAYYFNGELDKAEKWYGELFALNQTIEPIYYFRYSQALKSVGQYDKADQMLATFYKKTNDPAAGELLNNPDYAKKLREDSGRFKVENSGTNTKYSDYGPAFYNNEVVFASARDTGGVFHRKHRWTNQYFTKLYAAQISDDGYLAPAQKFSESIDTRFHEATPVFTKDGTTMYFTRNNYNDGKKGKSSDRIVKLKIYKAVLSDGKWDNVTEMPFNSNNYSTAHPALSPDEKTLYFSSDMPGSLGNSDIYKVAINSDGTYGKPENLGKTINTSGRETFPFVSQKNELYFASDGHLGIGGLDIFKSKILKDGYSTPENLGSPLNSPKDDFALIMDTEKQMGYFSSNRDGGQGSDDIYKVKEFRCEQLLKGMITDKESGLPLATAKVSLFDATMKPMSSVQTDSGGLYRFETIDCDKTYYVRAENDGYQTREVSVMIPAKTGETIVNIELEKKAIPIEPGIDLAKVLDIEIIYFDLDKWNIRPDAEVELQKVITVLKEHPTITLDIRSHTDSRQTHAYNERLSDRRAKSTLEYMVKHGIDRNRLTAKGYGETQLVNRCSDGVPCSEAEHQQNRRSEFIVIKM</sequence>
<evidence type="ECO:0000256" key="6">
    <source>
        <dbReference type="SAM" id="SignalP"/>
    </source>
</evidence>
<dbReference type="InterPro" id="IPR019734">
    <property type="entry name" value="TPR_rpt"/>
</dbReference>
<dbReference type="Pfam" id="PF00691">
    <property type="entry name" value="OmpA"/>
    <property type="match status" value="1"/>
</dbReference>
<dbReference type="InterPro" id="IPR050330">
    <property type="entry name" value="Bact_OuterMem_StrucFunc"/>
</dbReference>
<keyword evidence="8" id="KW-0969">Cilium</keyword>